<keyword evidence="8" id="KW-0689">Ribosomal protein</keyword>
<dbReference type="GO" id="GO:0004843">
    <property type="term" value="F:cysteine-type deubiquitinase activity"/>
    <property type="evidence" value="ECO:0007669"/>
    <property type="project" value="UniProtKB-UniRule"/>
</dbReference>
<sequence length="547" mass="62309">MADPLQLLDRLEAAKRDWKGWCTIESEPAVFTQLVTDFGVKNCQVEEVYSLDEESLASLEPVHGLIFLFRWKQDRDVQADFACPENVWFANQVIDNACASLAILNIVMNCADVDIGENLRSFRNFTKDFTPPLRGIAMAEFDAIHRVHNTFARTTDMMDSDATLKTSASKKRKVEEADSDDEDGEEDVFHFIAYVPVDGCLWELDGLKKGPNKIGECTKENWTRLAAPRIQERITKYSQEEIRFNLLAVIQNPLHTHLQKQARNKALLEKTERQISLEESLEQKSHVSDITSEAPMEPDSVPGELEEDADNLRARMKSLEETRSRLKNEINDTEARIVDEETKATQYQEYAERRRHDYTPFIRKMIEKLNENGILQAQLEPGGYNFAGSSTVGALVVQYHLLVTAGSIISTMSYVAKGDKQGEEVAPKIHRIRITLTSRNVKNLEKVCSDLVHRAKDKELRVKGPVRLPTKVLKITTRKTPCGEGSKTWDTYEMRIHKPSTLLLRSSSRSPPSTSRPVLRLRSPLPLKRIKQLCLLGWYELVVRSLN</sequence>
<dbReference type="SUPFAM" id="SSF54001">
    <property type="entry name" value="Cysteine proteinases"/>
    <property type="match status" value="1"/>
</dbReference>
<proteinExistence type="inferred from homology"/>
<dbReference type="InterPro" id="IPR001578">
    <property type="entry name" value="Peptidase_C12_UCH"/>
</dbReference>
<evidence type="ECO:0000256" key="10">
    <source>
        <dbReference type="PROSITE-ProRule" id="PRU01393"/>
    </source>
</evidence>
<comment type="caution">
    <text evidence="13">The sequence shown here is derived from an EMBL/GenBank/DDBJ whole genome shotgun (WGS) entry which is preliminary data.</text>
</comment>
<reference evidence="13 14" key="2">
    <citation type="journal article" date="2014" name="J. Gen. Appl. Microbiol.">
        <title>The early diverging ascomycetous budding yeast Saitoella complicata has three histone deacetylases belonging to the Clr6, Hos2, and Rpd3 lineages.</title>
        <authorList>
            <person name="Nishida H."/>
            <person name="Matsumoto T."/>
            <person name="Kondo S."/>
            <person name="Hamamoto M."/>
            <person name="Yoshikawa H."/>
        </authorList>
    </citation>
    <scope>NUCLEOTIDE SEQUENCE [LARGE SCALE GENOMIC DNA]</scope>
    <source>
        <strain evidence="13 14">NRRL Y-17804</strain>
    </source>
</reference>
<keyword evidence="7 10" id="KW-0788">Thiol protease</keyword>
<gene>
    <name evidence="13" type="ORF">G7K_2371-t1</name>
</gene>
<dbReference type="Proteomes" id="UP000033140">
    <property type="component" value="Unassembled WGS sequence"/>
</dbReference>
<feature type="domain" description="UCH catalytic" evidence="12">
    <location>
        <begin position="20"/>
        <end position="251"/>
    </location>
</feature>
<dbReference type="SUPFAM" id="SSF54999">
    <property type="entry name" value="Ribosomal protein S10"/>
    <property type="match status" value="1"/>
</dbReference>
<organism evidence="13 14">
    <name type="scientific">Saitoella complicata (strain BCRC 22490 / CBS 7301 / JCM 7358 / NBRC 10748 / NRRL Y-17804)</name>
    <dbReference type="NCBI Taxonomy" id="698492"/>
    <lineage>
        <taxon>Eukaryota</taxon>
        <taxon>Fungi</taxon>
        <taxon>Dikarya</taxon>
        <taxon>Ascomycota</taxon>
        <taxon>Taphrinomycotina</taxon>
        <taxon>Taphrinomycotina incertae sedis</taxon>
        <taxon>Saitoella</taxon>
    </lineage>
</organism>
<keyword evidence="9" id="KW-0687">Ribonucleoprotein</keyword>
<dbReference type="EC" id="3.4.19.12" evidence="3 10"/>
<keyword evidence="5 10" id="KW-0833">Ubl conjugation pathway</keyword>
<evidence type="ECO:0000256" key="1">
    <source>
        <dbReference type="ARBA" id="ARBA00000707"/>
    </source>
</evidence>
<evidence type="ECO:0000256" key="11">
    <source>
        <dbReference type="SAM" id="MobiDB-lite"/>
    </source>
</evidence>
<comment type="catalytic activity">
    <reaction evidence="1 10">
        <text>Thiol-dependent hydrolysis of ester, thioester, amide, peptide and isopeptide bonds formed by the C-terminal Gly of ubiquitin (a 76-residue protein attached to proteins as an intracellular targeting signal).</text>
        <dbReference type="EC" id="3.4.19.12"/>
    </reaction>
</comment>
<dbReference type="GO" id="GO:0006511">
    <property type="term" value="P:ubiquitin-dependent protein catabolic process"/>
    <property type="evidence" value="ECO:0007669"/>
    <property type="project" value="UniProtKB-UniRule"/>
</dbReference>
<dbReference type="GO" id="GO:0016579">
    <property type="term" value="P:protein deubiquitination"/>
    <property type="evidence" value="ECO:0007669"/>
    <property type="project" value="TreeGrafter"/>
</dbReference>
<dbReference type="GO" id="GO:0005737">
    <property type="term" value="C:cytoplasm"/>
    <property type="evidence" value="ECO:0007669"/>
    <property type="project" value="TreeGrafter"/>
</dbReference>
<dbReference type="FunFam" id="3.40.532.10:FF:000010">
    <property type="entry name" value="Ubiquitin carboxyl-terminal hydrolase"/>
    <property type="match status" value="1"/>
</dbReference>
<dbReference type="InterPro" id="IPR036838">
    <property type="entry name" value="Ribosomal_uS10_dom_sf"/>
</dbReference>
<dbReference type="Pfam" id="PF01088">
    <property type="entry name" value="Peptidase_C12"/>
    <property type="match status" value="1"/>
</dbReference>
<name>A0A0E9NER0_SAICN</name>
<evidence type="ECO:0000313" key="14">
    <source>
        <dbReference type="Proteomes" id="UP000033140"/>
    </source>
</evidence>
<dbReference type="HAMAP" id="MF_00508">
    <property type="entry name" value="Ribosomal_uS10"/>
    <property type="match status" value="1"/>
</dbReference>
<dbReference type="InterPro" id="IPR036959">
    <property type="entry name" value="Peptidase_C12_UCH_sf"/>
</dbReference>
<evidence type="ECO:0000259" key="12">
    <source>
        <dbReference type="PROSITE" id="PS52048"/>
    </source>
</evidence>
<dbReference type="PANTHER" id="PTHR10589">
    <property type="entry name" value="UBIQUITIN CARBOXYL-TERMINAL HYDROLASE"/>
    <property type="match status" value="1"/>
</dbReference>
<dbReference type="AlphaFoldDB" id="A0A0E9NER0"/>
<evidence type="ECO:0000256" key="8">
    <source>
        <dbReference type="ARBA" id="ARBA00022980"/>
    </source>
</evidence>
<dbReference type="EMBL" id="BACD03000013">
    <property type="protein sequence ID" value="GAO48191.1"/>
    <property type="molecule type" value="Genomic_DNA"/>
</dbReference>
<dbReference type="InterPro" id="IPR027486">
    <property type="entry name" value="Ribosomal_uS10_dom"/>
</dbReference>
<keyword evidence="4 10" id="KW-0645">Protease</keyword>
<protein>
    <recommendedName>
        <fullName evidence="3 10">ubiquitinyl hydrolase 1</fullName>
        <ecNumber evidence="3 10">3.4.19.12</ecNumber>
    </recommendedName>
</protein>
<feature type="site" description="Important for enzyme activity" evidence="10">
    <location>
        <position position="205"/>
    </location>
</feature>
<dbReference type="OMA" id="CLWELDG"/>
<evidence type="ECO:0000256" key="4">
    <source>
        <dbReference type="ARBA" id="ARBA00022670"/>
    </source>
</evidence>
<comment type="similarity">
    <text evidence="2">Belongs to the universal ribosomal protein uS10 family.</text>
</comment>
<evidence type="ECO:0000256" key="3">
    <source>
        <dbReference type="ARBA" id="ARBA00012759"/>
    </source>
</evidence>
<keyword evidence="14" id="KW-1185">Reference proteome</keyword>
<evidence type="ECO:0000256" key="7">
    <source>
        <dbReference type="ARBA" id="ARBA00022807"/>
    </source>
</evidence>
<evidence type="ECO:0000256" key="9">
    <source>
        <dbReference type="ARBA" id="ARBA00023274"/>
    </source>
</evidence>
<reference evidence="13 14" key="1">
    <citation type="journal article" date="2011" name="J. Gen. Appl. Microbiol.">
        <title>Draft genome sequencing of the enigmatic yeast Saitoella complicata.</title>
        <authorList>
            <person name="Nishida H."/>
            <person name="Hamamoto M."/>
            <person name="Sugiyama J."/>
        </authorList>
    </citation>
    <scope>NUCLEOTIDE SEQUENCE [LARGE SCALE GENOMIC DNA]</scope>
    <source>
        <strain evidence="13 14">NRRL Y-17804</strain>
    </source>
</reference>
<feature type="active site" description="Nucleophile" evidence="10">
    <location>
        <position position="98"/>
    </location>
</feature>
<feature type="compositionally biased region" description="Basic and acidic residues" evidence="11">
    <location>
        <begin position="278"/>
        <end position="287"/>
    </location>
</feature>
<dbReference type="PRINTS" id="PR00971">
    <property type="entry name" value="RIBOSOMALS10"/>
</dbReference>
<dbReference type="CDD" id="cd09617">
    <property type="entry name" value="Peptidase_C12_UCH37_BAP1"/>
    <property type="match status" value="1"/>
</dbReference>
<dbReference type="GO" id="GO:0006412">
    <property type="term" value="P:translation"/>
    <property type="evidence" value="ECO:0007669"/>
    <property type="project" value="InterPro"/>
</dbReference>
<dbReference type="GO" id="GO:0003735">
    <property type="term" value="F:structural constituent of ribosome"/>
    <property type="evidence" value="ECO:0007669"/>
    <property type="project" value="InterPro"/>
</dbReference>
<dbReference type="SMART" id="SM01403">
    <property type="entry name" value="Ribosomal_S10"/>
    <property type="match status" value="1"/>
</dbReference>
<dbReference type="InterPro" id="IPR001848">
    <property type="entry name" value="Ribosomal_uS10"/>
</dbReference>
<evidence type="ECO:0000256" key="5">
    <source>
        <dbReference type="ARBA" id="ARBA00022786"/>
    </source>
</evidence>
<dbReference type="InterPro" id="IPR005729">
    <property type="entry name" value="Ribosomal_uS10_euk/arc"/>
</dbReference>
<evidence type="ECO:0000313" key="13">
    <source>
        <dbReference type="EMBL" id="GAO48191.1"/>
    </source>
</evidence>
<evidence type="ECO:0000256" key="6">
    <source>
        <dbReference type="ARBA" id="ARBA00022801"/>
    </source>
</evidence>
<dbReference type="PANTHER" id="PTHR10589:SF29">
    <property type="entry name" value="UBIQUITIN CARBOXYL-TERMINAL HYDROLASE"/>
    <property type="match status" value="1"/>
</dbReference>
<dbReference type="Pfam" id="PF00338">
    <property type="entry name" value="Ribosomal_S10"/>
    <property type="match status" value="1"/>
</dbReference>
<dbReference type="Gene3D" id="3.30.70.600">
    <property type="entry name" value="Ribosomal protein S10 domain"/>
    <property type="match status" value="1"/>
</dbReference>
<accession>A0A0E9NER0</accession>
<evidence type="ECO:0000256" key="2">
    <source>
        <dbReference type="ARBA" id="ARBA00007102"/>
    </source>
</evidence>
<reference evidence="13 14" key="3">
    <citation type="journal article" date="2015" name="Genome Announc.">
        <title>Draft Genome Sequence of the Archiascomycetous Yeast Saitoella complicata.</title>
        <authorList>
            <person name="Yamauchi K."/>
            <person name="Kondo S."/>
            <person name="Hamamoto M."/>
            <person name="Takahashi Y."/>
            <person name="Ogura Y."/>
            <person name="Hayashi T."/>
            <person name="Nishida H."/>
        </authorList>
    </citation>
    <scope>NUCLEOTIDE SEQUENCE [LARGE SCALE GENOMIC DNA]</scope>
    <source>
        <strain evidence="13 14">NRRL Y-17804</strain>
    </source>
</reference>
<dbReference type="InterPro" id="IPR038765">
    <property type="entry name" value="Papain-like_cys_pep_sf"/>
</dbReference>
<feature type="region of interest" description="Disordered" evidence="11">
    <location>
        <begin position="278"/>
        <end position="304"/>
    </location>
</feature>
<feature type="region of interest" description="Disordered" evidence="11">
    <location>
        <begin position="162"/>
        <end position="182"/>
    </location>
</feature>
<dbReference type="Gene3D" id="3.40.532.10">
    <property type="entry name" value="Peptidase C12, ubiquitin carboxyl-terminal hydrolase"/>
    <property type="match status" value="1"/>
</dbReference>
<dbReference type="GO" id="GO:0015935">
    <property type="term" value="C:small ribosomal subunit"/>
    <property type="evidence" value="ECO:0007669"/>
    <property type="project" value="InterPro"/>
</dbReference>
<dbReference type="STRING" id="698492.A0A0E9NER0"/>
<comment type="similarity">
    <text evidence="10">Belongs to the peptidase C12 family.</text>
</comment>
<dbReference type="NCBIfam" id="TIGR01046">
    <property type="entry name" value="uS10_euk_arch"/>
    <property type="match status" value="1"/>
</dbReference>
<dbReference type="InterPro" id="IPR041507">
    <property type="entry name" value="UCH_C"/>
</dbReference>
<dbReference type="PROSITE" id="PS52048">
    <property type="entry name" value="UCH_DOMAIN"/>
    <property type="match status" value="1"/>
</dbReference>
<keyword evidence="6 10" id="KW-0378">Hydrolase</keyword>
<feature type="active site" description="Proton donor" evidence="10">
    <location>
        <position position="190"/>
    </location>
</feature>
<dbReference type="Pfam" id="PF18031">
    <property type="entry name" value="UCH_C"/>
    <property type="match status" value="1"/>
</dbReference>
<feature type="site" description="Transition state stabilizer" evidence="10">
    <location>
        <position position="92"/>
    </location>
</feature>